<keyword evidence="3" id="KW-1185">Reference proteome</keyword>
<feature type="transmembrane region" description="Helical" evidence="1">
    <location>
        <begin position="62"/>
        <end position="84"/>
    </location>
</feature>
<dbReference type="EMBL" id="SFCI01001698">
    <property type="protein sequence ID" value="TFY75149.1"/>
    <property type="molecule type" value="Genomic_DNA"/>
</dbReference>
<keyword evidence="1" id="KW-1133">Transmembrane helix</keyword>
<feature type="transmembrane region" description="Helical" evidence="1">
    <location>
        <begin position="20"/>
        <end position="42"/>
    </location>
</feature>
<proteinExistence type="predicted"/>
<protein>
    <submittedName>
        <fullName evidence="2">Uncharacterized protein</fullName>
    </submittedName>
</protein>
<dbReference type="OrthoDB" id="3267855at2759"/>
<gene>
    <name evidence="2" type="ORF">EWM64_g8861</name>
</gene>
<dbReference type="Proteomes" id="UP000298061">
    <property type="component" value="Unassembled WGS sequence"/>
</dbReference>
<dbReference type="AlphaFoldDB" id="A0A4Y9ZNZ4"/>
<sequence length="183" mass="20143">MHVPGLVCGGPVGSNIHIGTLAFGSTMSFCVFEILAASITVWRSVQAVVGPNKIRTNTFSFLLFEQGILSFCFVAIFTTVAAILNFRTPNGFLERLLNAFSLPLTCLIIARFILHLREWDAQKLKGSQDKSVQDHTMTTFQAVGRAVNSVAEEFGDDPVIQARQVHEVVVEELDLEEFEIGTP</sequence>
<organism evidence="2 3">
    <name type="scientific">Hericium alpestre</name>
    <dbReference type="NCBI Taxonomy" id="135208"/>
    <lineage>
        <taxon>Eukaryota</taxon>
        <taxon>Fungi</taxon>
        <taxon>Dikarya</taxon>
        <taxon>Basidiomycota</taxon>
        <taxon>Agaricomycotina</taxon>
        <taxon>Agaricomycetes</taxon>
        <taxon>Russulales</taxon>
        <taxon>Hericiaceae</taxon>
        <taxon>Hericium</taxon>
    </lineage>
</organism>
<reference evidence="2 3" key="1">
    <citation type="submission" date="2019-02" db="EMBL/GenBank/DDBJ databases">
        <title>Genome sequencing of the rare red list fungi Hericium alpestre (H. flagellum).</title>
        <authorList>
            <person name="Buettner E."/>
            <person name="Kellner H."/>
        </authorList>
    </citation>
    <scope>NUCLEOTIDE SEQUENCE [LARGE SCALE GENOMIC DNA]</scope>
    <source>
        <strain evidence="2 3">DSM 108284</strain>
    </source>
</reference>
<evidence type="ECO:0000256" key="1">
    <source>
        <dbReference type="SAM" id="Phobius"/>
    </source>
</evidence>
<keyword evidence="1" id="KW-0472">Membrane</keyword>
<keyword evidence="1" id="KW-0812">Transmembrane</keyword>
<accession>A0A4Y9ZNZ4</accession>
<feature type="transmembrane region" description="Helical" evidence="1">
    <location>
        <begin position="96"/>
        <end position="114"/>
    </location>
</feature>
<evidence type="ECO:0000313" key="2">
    <source>
        <dbReference type="EMBL" id="TFY75149.1"/>
    </source>
</evidence>
<name>A0A4Y9ZNZ4_9AGAM</name>
<evidence type="ECO:0000313" key="3">
    <source>
        <dbReference type="Proteomes" id="UP000298061"/>
    </source>
</evidence>
<comment type="caution">
    <text evidence="2">The sequence shown here is derived from an EMBL/GenBank/DDBJ whole genome shotgun (WGS) entry which is preliminary data.</text>
</comment>